<organism evidence="2 3">
    <name type="scientific">Chthoniobacter flavus Ellin428</name>
    <dbReference type="NCBI Taxonomy" id="497964"/>
    <lineage>
        <taxon>Bacteria</taxon>
        <taxon>Pseudomonadati</taxon>
        <taxon>Verrucomicrobiota</taxon>
        <taxon>Spartobacteria</taxon>
        <taxon>Chthoniobacterales</taxon>
        <taxon>Chthoniobacteraceae</taxon>
        <taxon>Chthoniobacter</taxon>
    </lineage>
</organism>
<evidence type="ECO:0000313" key="3">
    <source>
        <dbReference type="Proteomes" id="UP000005824"/>
    </source>
</evidence>
<keyword evidence="3" id="KW-1185">Reference proteome</keyword>
<dbReference type="InParanoid" id="B4DCR6"/>
<feature type="compositionally biased region" description="Basic residues" evidence="1">
    <location>
        <begin position="7"/>
        <end position="22"/>
    </location>
</feature>
<gene>
    <name evidence="2" type="ORF">CfE428DRAFT_6707</name>
</gene>
<sequence>MGERPGKRFRVHRRARRTGPRSRRQEALVHVQCRRCTHRRNARSIVMDAHMRAQIDAGRLMIPIRIRDRCRQGDQPGGQRDRFVAIHRRIRRTLMHRAIQRRGHVARSIHRQRELNRPRCRRRRSRPFARHHRTTLQEQEHMIAGQRVNQPAVHSTRTHRKPIADARSVRSVHMGERSGKCLRVHGRARRTGPRSRWQEAFVHIECGRCTHGRDRRAIVMNAHMRTQVDARRLMIPVCIGDCRRQGDQSGSQRDRFVVVHRRVRRTLMHRAVEGRGHIA</sequence>
<proteinExistence type="predicted"/>
<feature type="region of interest" description="Disordered" evidence="1">
    <location>
        <begin position="1"/>
        <end position="23"/>
    </location>
</feature>
<name>B4DCR6_9BACT</name>
<comment type="caution">
    <text evidence="2">The sequence shown here is derived from an EMBL/GenBank/DDBJ whole genome shotgun (WGS) entry which is preliminary data.</text>
</comment>
<protein>
    <submittedName>
        <fullName evidence="2">Uncharacterized protein</fullName>
    </submittedName>
</protein>
<evidence type="ECO:0000313" key="2">
    <source>
        <dbReference type="EMBL" id="EDY15770.1"/>
    </source>
</evidence>
<dbReference type="EMBL" id="ABVL01000059">
    <property type="protein sequence ID" value="EDY15770.1"/>
    <property type="molecule type" value="Genomic_DNA"/>
</dbReference>
<dbReference type="AlphaFoldDB" id="B4DCR6"/>
<dbReference type="STRING" id="497964.CfE428DRAFT_6707"/>
<evidence type="ECO:0000256" key="1">
    <source>
        <dbReference type="SAM" id="MobiDB-lite"/>
    </source>
</evidence>
<feature type="region of interest" description="Disordered" evidence="1">
    <location>
        <begin position="102"/>
        <end position="122"/>
    </location>
</feature>
<accession>B4DCR6</accession>
<dbReference type="Proteomes" id="UP000005824">
    <property type="component" value="Unassembled WGS sequence"/>
</dbReference>
<reference evidence="2 3" key="1">
    <citation type="journal article" date="2011" name="J. Bacteriol.">
        <title>Genome sequence of Chthoniobacter flavus Ellin428, an aerobic heterotrophic soil bacterium.</title>
        <authorList>
            <person name="Kant R."/>
            <person name="van Passel M.W."/>
            <person name="Palva A."/>
            <person name="Lucas S."/>
            <person name="Lapidus A."/>
            <person name="Glavina Del Rio T."/>
            <person name="Dalin E."/>
            <person name="Tice H."/>
            <person name="Bruce D."/>
            <person name="Goodwin L."/>
            <person name="Pitluck S."/>
            <person name="Larimer F.W."/>
            <person name="Land M.L."/>
            <person name="Hauser L."/>
            <person name="Sangwan P."/>
            <person name="de Vos W.M."/>
            <person name="Janssen P.H."/>
            <person name="Smidt H."/>
        </authorList>
    </citation>
    <scope>NUCLEOTIDE SEQUENCE [LARGE SCALE GENOMIC DNA]</scope>
    <source>
        <strain evidence="2 3">Ellin428</strain>
    </source>
</reference>